<evidence type="ECO:0000256" key="1">
    <source>
        <dbReference type="ARBA" id="ARBA00000553"/>
    </source>
</evidence>
<dbReference type="SUPFAM" id="SSF64438">
    <property type="entry name" value="CNF1/YfiH-like putative cysteine hydrolases"/>
    <property type="match status" value="1"/>
</dbReference>
<dbReference type="GO" id="GO:0016787">
    <property type="term" value="F:hydrolase activity"/>
    <property type="evidence" value="ECO:0007669"/>
    <property type="project" value="UniProtKB-KW"/>
</dbReference>
<keyword evidence="3" id="KW-0808">Transferase</keyword>
<evidence type="ECO:0000313" key="12">
    <source>
        <dbReference type="Proteomes" id="UP000471435"/>
    </source>
</evidence>
<dbReference type="Pfam" id="PF02578">
    <property type="entry name" value="Cu-oxidase_4"/>
    <property type="match status" value="1"/>
</dbReference>
<dbReference type="CDD" id="cd16833">
    <property type="entry name" value="YfiH"/>
    <property type="match status" value="1"/>
</dbReference>
<evidence type="ECO:0000256" key="8">
    <source>
        <dbReference type="ARBA" id="ARBA00048968"/>
    </source>
</evidence>
<evidence type="ECO:0000256" key="7">
    <source>
        <dbReference type="ARBA" id="ARBA00047989"/>
    </source>
</evidence>
<keyword evidence="4" id="KW-0479">Metal-binding</keyword>
<dbReference type="RefSeq" id="WP_160731234.1">
    <property type="nucleotide sequence ID" value="NZ_WTYP01000002.1"/>
</dbReference>
<comment type="catalytic activity">
    <reaction evidence="9">
        <text>S-methyl-5'-thioadenosine + phosphate = 5-(methylsulfanyl)-alpha-D-ribose 1-phosphate + adenine</text>
        <dbReference type="Rhea" id="RHEA:11852"/>
        <dbReference type="ChEBI" id="CHEBI:16708"/>
        <dbReference type="ChEBI" id="CHEBI:17509"/>
        <dbReference type="ChEBI" id="CHEBI:43474"/>
        <dbReference type="ChEBI" id="CHEBI:58533"/>
        <dbReference type="EC" id="2.4.2.28"/>
    </reaction>
    <physiologicalReaction direction="left-to-right" evidence="9">
        <dbReference type="Rhea" id="RHEA:11853"/>
    </physiologicalReaction>
</comment>
<name>A0A6I4V6T8_9SPHN</name>
<sequence length="254" mass="26410">MPDVEVISAKCLNGVAHGFLGRGGGVSEGTASGLDVGFGGPDDGEAAARNRQIAIDAVLPGADLAMVEQIHSAKAVIVDGPVSSAQRQQADALVTDRAGLLLGIVTADCAPVLFADTEAGVIGAAHAGWRGAHGGVVEAAVEAMERIGGDRKRIRAAIGPCIVQPSYEVDGDFRTQFEPGDSQFFAAGRAGRWQFDLSGYVHGRLQSAGIGEIEAVGLDTYAEPDRFFSFRRATHRGEANYGRQFSLIGMPSTG</sequence>
<dbReference type="Proteomes" id="UP000471435">
    <property type="component" value="Unassembled WGS sequence"/>
</dbReference>
<comment type="similarity">
    <text evidence="2 10">Belongs to the purine nucleoside phosphorylase YfiH/LACC1 family.</text>
</comment>
<keyword evidence="5" id="KW-0378">Hydrolase</keyword>
<reference evidence="11 12" key="1">
    <citation type="submission" date="2019-12" db="EMBL/GenBank/DDBJ databases">
        <title>Genomic-based taxomic classification of the family Erythrobacteraceae.</title>
        <authorList>
            <person name="Xu L."/>
        </authorList>
    </citation>
    <scope>NUCLEOTIDE SEQUENCE [LARGE SCALE GENOMIC DNA]</scope>
    <source>
        <strain evidence="11 12">SW-109</strain>
    </source>
</reference>
<evidence type="ECO:0000256" key="10">
    <source>
        <dbReference type="RuleBase" id="RU361274"/>
    </source>
</evidence>
<dbReference type="EMBL" id="WTYP01000002">
    <property type="protein sequence ID" value="MXP48004.1"/>
    <property type="molecule type" value="Genomic_DNA"/>
</dbReference>
<evidence type="ECO:0000256" key="3">
    <source>
        <dbReference type="ARBA" id="ARBA00022679"/>
    </source>
</evidence>
<dbReference type="PANTHER" id="PTHR30616:SF2">
    <property type="entry name" value="PURINE NUCLEOSIDE PHOSPHORYLASE LACC1"/>
    <property type="match status" value="1"/>
</dbReference>
<dbReference type="AlphaFoldDB" id="A0A6I4V6T8"/>
<dbReference type="GO" id="GO:0005507">
    <property type="term" value="F:copper ion binding"/>
    <property type="evidence" value="ECO:0007669"/>
    <property type="project" value="TreeGrafter"/>
</dbReference>
<dbReference type="NCBIfam" id="TIGR00726">
    <property type="entry name" value="peptidoglycan editing factor PgeF"/>
    <property type="match status" value="1"/>
</dbReference>
<evidence type="ECO:0000256" key="2">
    <source>
        <dbReference type="ARBA" id="ARBA00007353"/>
    </source>
</evidence>
<evidence type="ECO:0000256" key="9">
    <source>
        <dbReference type="ARBA" id="ARBA00049893"/>
    </source>
</evidence>
<dbReference type="GO" id="GO:0017061">
    <property type="term" value="F:S-methyl-5-thioadenosine phosphorylase activity"/>
    <property type="evidence" value="ECO:0007669"/>
    <property type="project" value="UniProtKB-EC"/>
</dbReference>
<evidence type="ECO:0000313" key="11">
    <source>
        <dbReference type="EMBL" id="MXP48004.1"/>
    </source>
</evidence>
<dbReference type="InterPro" id="IPR003730">
    <property type="entry name" value="Cu_polyphenol_OxRdtase"/>
</dbReference>
<evidence type="ECO:0000256" key="6">
    <source>
        <dbReference type="ARBA" id="ARBA00022833"/>
    </source>
</evidence>
<comment type="caution">
    <text evidence="11">The sequence shown here is derived from an EMBL/GenBank/DDBJ whole genome shotgun (WGS) entry which is preliminary data.</text>
</comment>
<comment type="catalytic activity">
    <reaction evidence="8">
        <text>adenosine + phosphate = alpha-D-ribose 1-phosphate + adenine</text>
        <dbReference type="Rhea" id="RHEA:27642"/>
        <dbReference type="ChEBI" id="CHEBI:16335"/>
        <dbReference type="ChEBI" id="CHEBI:16708"/>
        <dbReference type="ChEBI" id="CHEBI:43474"/>
        <dbReference type="ChEBI" id="CHEBI:57720"/>
        <dbReference type="EC" id="2.4.2.1"/>
    </reaction>
    <physiologicalReaction direction="left-to-right" evidence="8">
        <dbReference type="Rhea" id="RHEA:27643"/>
    </physiologicalReaction>
</comment>
<proteinExistence type="inferred from homology"/>
<evidence type="ECO:0000256" key="4">
    <source>
        <dbReference type="ARBA" id="ARBA00022723"/>
    </source>
</evidence>
<dbReference type="InterPro" id="IPR011324">
    <property type="entry name" value="Cytotoxic_necrot_fac-like_cat"/>
</dbReference>
<protein>
    <recommendedName>
        <fullName evidence="10">Purine nucleoside phosphorylase</fullName>
    </recommendedName>
</protein>
<dbReference type="OrthoDB" id="4279at2"/>
<dbReference type="PANTHER" id="PTHR30616">
    <property type="entry name" value="UNCHARACTERIZED PROTEIN YFIH"/>
    <property type="match status" value="1"/>
</dbReference>
<accession>A0A6I4V6T8</accession>
<dbReference type="Gene3D" id="3.60.140.10">
    <property type="entry name" value="CNF1/YfiH-like putative cysteine hydrolases"/>
    <property type="match status" value="1"/>
</dbReference>
<organism evidence="11 12">
    <name type="scientific">Pontixanthobacter luteolus</name>
    <dbReference type="NCBI Taxonomy" id="295089"/>
    <lineage>
        <taxon>Bacteria</taxon>
        <taxon>Pseudomonadati</taxon>
        <taxon>Pseudomonadota</taxon>
        <taxon>Alphaproteobacteria</taxon>
        <taxon>Sphingomonadales</taxon>
        <taxon>Erythrobacteraceae</taxon>
        <taxon>Pontixanthobacter</taxon>
    </lineage>
</organism>
<evidence type="ECO:0000256" key="5">
    <source>
        <dbReference type="ARBA" id="ARBA00022801"/>
    </source>
</evidence>
<dbReference type="InterPro" id="IPR038371">
    <property type="entry name" value="Cu_polyphenol_OxRdtase_sf"/>
</dbReference>
<gene>
    <name evidence="11" type="primary">pgeF</name>
    <name evidence="11" type="ORF">GRI43_11470</name>
</gene>
<keyword evidence="12" id="KW-1185">Reference proteome</keyword>
<comment type="catalytic activity">
    <reaction evidence="1">
        <text>inosine + phosphate = alpha-D-ribose 1-phosphate + hypoxanthine</text>
        <dbReference type="Rhea" id="RHEA:27646"/>
        <dbReference type="ChEBI" id="CHEBI:17368"/>
        <dbReference type="ChEBI" id="CHEBI:17596"/>
        <dbReference type="ChEBI" id="CHEBI:43474"/>
        <dbReference type="ChEBI" id="CHEBI:57720"/>
        <dbReference type="EC" id="2.4.2.1"/>
    </reaction>
    <physiologicalReaction direction="left-to-right" evidence="1">
        <dbReference type="Rhea" id="RHEA:27647"/>
    </physiologicalReaction>
</comment>
<keyword evidence="6" id="KW-0862">Zinc</keyword>
<comment type="catalytic activity">
    <reaction evidence="7">
        <text>adenosine + H2O + H(+) = inosine + NH4(+)</text>
        <dbReference type="Rhea" id="RHEA:24408"/>
        <dbReference type="ChEBI" id="CHEBI:15377"/>
        <dbReference type="ChEBI" id="CHEBI:15378"/>
        <dbReference type="ChEBI" id="CHEBI:16335"/>
        <dbReference type="ChEBI" id="CHEBI:17596"/>
        <dbReference type="ChEBI" id="CHEBI:28938"/>
        <dbReference type="EC" id="3.5.4.4"/>
    </reaction>
    <physiologicalReaction direction="left-to-right" evidence="7">
        <dbReference type="Rhea" id="RHEA:24409"/>
    </physiologicalReaction>
</comment>